<dbReference type="EMBL" id="JBCNJP010000014">
    <property type="protein sequence ID" value="KAK9068834.1"/>
    <property type="molecule type" value="Genomic_DNA"/>
</dbReference>
<dbReference type="PANTHER" id="PTHR13068">
    <property type="entry name" value="CGI-12 PROTEIN-RELATED"/>
    <property type="match status" value="1"/>
</dbReference>
<dbReference type="AlphaFoldDB" id="A0AAP0H1C8"/>
<dbReference type="Gene3D" id="1.25.70.10">
    <property type="entry name" value="Transcription termination factor 3, mitochondrial"/>
    <property type="match status" value="2"/>
</dbReference>
<keyword evidence="3" id="KW-0809">Transit peptide</keyword>
<evidence type="ECO:0000256" key="4">
    <source>
        <dbReference type="SAM" id="MobiDB-lite"/>
    </source>
</evidence>
<dbReference type="InterPro" id="IPR038538">
    <property type="entry name" value="MTERF_sf"/>
</dbReference>
<proteinExistence type="inferred from homology"/>
<evidence type="ECO:0000256" key="3">
    <source>
        <dbReference type="ARBA" id="ARBA00022946"/>
    </source>
</evidence>
<dbReference type="GO" id="GO:0006353">
    <property type="term" value="P:DNA-templated transcription termination"/>
    <property type="evidence" value="ECO:0007669"/>
    <property type="project" value="UniProtKB-KW"/>
</dbReference>
<dbReference type="PANTHER" id="PTHR13068:SF98">
    <property type="entry name" value="TRANSCRIPTION TERMINATION FACTOR MTERF2, CHLOROPLASTIC"/>
    <property type="match status" value="1"/>
</dbReference>
<evidence type="ECO:0000313" key="5">
    <source>
        <dbReference type="EMBL" id="KAK9068834.1"/>
    </source>
</evidence>
<dbReference type="GO" id="GO:0003676">
    <property type="term" value="F:nucleic acid binding"/>
    <property type="evidence" value="ECO:0007669"/>
    <property type="project" value="InterPro"/>
</dbReference>
<accession>A0AAP0H1C8</accession>
<feature type="compositionally biased region" description="Low complexity" evidence="4">
    <location>
        <begin position="60"/>
        <end position="77"/>
    </location>
</feature>
<comment type="similarity">
    <text evidence="1">Belongs to the mTERF family.</text>
</comment>
<protein>
    <submittedName>
        <fullName evidence="5">Uncharacterized protein</fullName>
    </submittedName>
</protein>
<evidence type="ECO:0000313" key="6">
    <source>
        <dbReference type="Proteomes" id="UP001408789"/>
    </source>
</evidence>
<dbReference type="SMART" id="SM00733">
    <property type="entry name" value="Mterf"/>
    <property type="match status" value="8"/>
</dbReference>
<feature type="region of interest" description="Disordered" evidence="4">
    <location>
        <begin position="661"/>
        <end position="682"/>
    </location>
</feature>
<evidence type="ECO:0000256" key="1">
    <source>
        <dbReference type="ARBA" id="ARBA00007692"/>
    </source>
</evidence>
<organism evidence="5 6">
    <name type="scientific">Deinandra increscens subsp. villosa</name>
    <dbReference type="NCBI Taxonomy" id="3103831"/>
    <lineage>
        <taxon>Eukaryota</taxon>
        <taxon>Viridiplantae</taxon>
        <taxon>Streptophyta</taxon>
        <taxon>Embryophyta</taxon>
        <taxon>Tracheophyta</taxon>
        <taxon>Spermatophyta</taxon>
        <taxon>Magnoliopsida</taxon>
        <taxon>eudicotyledons</taxon>
        <taxon>Gunneridae</taxon>
        <taxon>Pentapetalae</taxon>
        <taxon>asterids</taxon>
        <taxon>campanulids</taxon>
        <taxon>Asterales</taxon>
        <taxon>Asteraceae</taxon>
        <taxon>Asteroideae</taxon>
        <taxon>Heliantheae alliance</taxon>
        <taxon>Madieae</taxon>
        <taxon>Madiinae</taxon>
        <taxon>Deinandra</taxon>
    </lineage>
</organism>
<reference evidence="5 6" key="1">
    <citation type="submission" date="2024-04" db="EMBL/GenBank/DDBJ databases">
        <title>The reference genome of an endangered Asteraceae, Deinandra increscens subsp. villosa, native to the Central Coast of California.</title>
        <authorList>
            <person name="Guilliams M."/>
            <person name="Hasenstab-Lehman K."/>
            <person name="Meyer R."/>
            <person name="Mcevoy S."/>
        </authorList>
    </citation>
    <scope>NUCLEOTIDE SEQUENCE [LARGE SCALE GENOMIC DNA]</scope>
    <source>
        <tissue evidence="5">Leaf</tissue>
    </source>
</reference>
<comment type="caution">
    <text evidence="5">The sequence shown here is derived from an EMBL/GenBank/DDBJ whole genome shotgun (WGS) entry which is preliminary data.</text>
</comment>
<evidence type="ECO:0000256" key="2">
    <source>
        <dbReference type="ARBA" id="ARBA00022472"/>
    </source>
</evidence>
<feature type="region of interest" description="Disordered" evidence="4">
    <location>
        <begin position="49"/>
        <end position="81"/>
    </location>
</feature>
<dbReference type="Pfam" id="PF02536">
    <property type="entry name" value="mTERF"/>
    <property type="match status" value="1"/>
</dbReference>
<dbReference type="Proteomes" id="UP001408789">
    <property type="component" value="Unassembled WGS sequence"/>
</dbReference>
<keyword evidence="2" id="KW-0805">Transcription regulation</keyword>
<sequence length="682" mass="78344">MSYESLQNDFLRLLSKNMISPQHNHHRHHLPILPFPIPTTTAAAASLPFTRRHPPPISASSSSSEQQQHHQTTSTTQNKILRTHNAKSTSILFQTTSPKSQTNEYNEILKLLDLSMARKRTPQFPGSIYVQSSSDVSVDSSLPAIKTVFNGETDDSGYDYEVVMRALEIRREVTLEIFKEAMRKGKFGITYSNNLASVLFPQFIDYVMIQAAAMKQLPEFANSSFNFRAKACLEEWNVVPLIRWLKHNGLSYPQIGKLICNSRGNIESIRSTADWLKTIHVNGRFIGVALLRGGENVLERNTEELDEIVWYLEKNGVKREWMGYVVSRCPELLNFSMDELKTRMNFYFDMGMNERDFGTMVFDCPKVLGFYSLEEMNEKVAYLKEFGLGNEDVGRLLAFRPQLMGCSIEERWKPLVKYLYYLGISRDGMRRILTIKPMVFCYDLESNIVRKVQFFRDIGVQEKGIASMLVRFPALLTYSLHKKIRPVVIFLLTKAGVSRTDIGKVIGLGPELLGCSISKKLDPNVKYFLSLGIDLKTLGEMIADFPLLLRYNIDILRPKYRYLRRTMVRPLNDLIEFPRFFSYSLEDRIIPRHKILMDNRVNFKLRYMLSSTDVEFHQRVEAAVQRRQMFESGISNNIELGSPTDDFSDVLESGISNNIDLDSPTDDFSDDSISDDEDIDVL</sequence>
<keyword evidence="6" id="KW-1185">Reference proteome</keyword>
<feature type="compositionally biased region" description="Acidic residues" evidence="4">
    <location>
        <begin position="663"/>
        <end position="682"/>
    </location>
</feature>
<keyword evidence="2" id="KW-0804">Transcription</keyword>
<gene>
    <name evidence="5" type="ORF">SSX86_012950</name>
</gene>
<keyword evidence="2" id="KW-0806">Transcription termination</keyword>
<name>A0AAP0H1C8_9ASTR</name>
<dbReference type="InterPro" id="IPR003690">
    <property type="entry name" value="MTERF"/>
</dbReference>